<dbReference type="Proteomes" id="UP000288716">
    <property type="component" value="Unassembled WGS sequence"/>
</dbReference>
<dbReference type="OrthoDB" id="271725at2759"/>
<keyword evidence="7" id="KW-1185">Reference proteome</keyword>
<dbReference type="Pfam" id="PF00076">
    <property type="entry name" value="RRM_1"/>
    <property type="match status" value="2"/>
</dbReference>
<dbReference type="InterPro" id="IPR035979">
    <property type="entry name" value="RBD_domain_sf"/>
</dbReference>
<dbReference type="Gene3D" id="3.30.70.330">
    <property type="match status" value="2"/>
</dbReference>
<dbReference type="SMART" id="SM00360">
    <property type="entry name" value="RRM"/>
    <property type="match status" value="2"/>
</dbReference>
<dbReference type="EMBL" id="NCKV01000704">
    <property type="protein sequence ID" value="RWS29947.1"/>
    <property type="molecule type" value="Genomic_DNA"/>
</dbReference>
<proteinExistence type="predicted"/>
<comment type="caution">
    <text evidence="6">The sequence shown here is derived from an EMBL/GenBank/DDBJ whole genome shotgun (WGS) entry which is preliminary data.</text>
</comment>
<dbReference type="AlphaFoldDB" id="A0A443SR04"/>
<dbReference type="GO" id="GO:0003723">
    <property type="term" value="F:RNA binding"/>
    <property type="evidence" value="ECO:0007669"/>
    <property type="project" value="UniProtKB-UniRule"/>
</dbReference>
<feature type="domain" description="RRM" evidence="5">
    <location>
        <begin position="217"/>
        <end position="296"/>
    </location>
</feature>
<dbReference type="InterPro" id="IPR000504">
    <property type="entry name" value="RRM_dom"/>
</dbReference>
<name>A0A443SR04_9ACAR</name>
<dbReference type="CDD" id="cd12244">
    <property type="entry name" value="RRM2_MSSP"/>
    <property type="match status" value="1"/>
</dbReference>
<evidence type="ECO:0000256" key="3">
    <source>
        <dbReference type="PROSITE-ProRule" id="PRU00176"/>
    </source>
</evidence>
<evidence type="ECO:0000313" key="6">
    <source>
        <dbReference type="EMBL" id="RWS29947.1"/>
    </source>
</evidence>
<dbReference type="VEuPathDB" id="VectorBase:LDEU002092"/>
<feature type="region of interest" description="Disordered" evidence="4">
    <location>
        <begin position="1"/>
        <end position="60"/>
    </location>
</feature>
<evidence type="ECO:0000256" key="4">
    <source>
        <dbReference type="SAM" id="MobiDB-lite"/>
    </source>
</evidence>
<keyword evidence="2 3" id="KW-0694">RNA-binding</keyword>
<keyword evidence="1" id="KW-0677">Repeat</keyword>
<evidence type="ECO:0000256" key="2">
    <source>
        <dbReference type="ARBA" id="ARBA00022884"/>
    </source>
</evidence>
<dbReference type="SUPFAM" id="SSF54928">
    <property type="entry name" value="RNA-binding domain, RBD"/>
    <property type="match status" value="2"/>
</dbReference>
<reference evidence="6 7" key="1">
    <citation type="journal article" date="2018" name="Gigascience">
        <title>Genomes of trombidid mites reveal novel predicted allergens and laterally-transferred genes associated with secondary metabolism.</title>
        <authorList>
            <person name="Dong X."/>
            <person name="Chaisiri K."/>
            <person name="Xia D."/>
            <person name="Armstrong S.D."/>
            <person name="Fang Y."/>
            <person name="Donnelly M.J."/>
            <person name="Kadowaki T."/>
            <person name="McGarry J.W."/>
            <person name="Darby A.C."/>
            <person name="Makepeace B.L."/>
        </authorList>
    </citation>
    <scope>NUCLEOTIDE SEQUENCE [LARGE SCALE GENOMIC DNA]</scope>
    <source>
        <strain evidence="6">UoL-UT</strain>
    </source>
</reference>
<dbReference type="PANTHER" id="PTHR24012">
    <property type="entry name" value="RNA BINDING PROTEIN"/>
    <property type="match status" value="1"/>
</dbReference>
<dbReference type="CDD" id="cd12243">
    <property type="entry name" value="RRM1_MSSP"/>
    <property type="match status" value="1"/>
</dbReference>
<evidence type="ECO:0000259" key="5">
    <source>
        <dbReference type="PROSITE" id="PS50102"/>
    </source>
</evidence>
<organism evidence="6 7">
    <name type="scientific">Leptotrombidium deliense</name>
    <dbReference type="NCBI Taxonomy" id="299467"/>
    <lineage>
        <taxon>Eukaryota</taxon>
        <taxon>Metazoa</taxon>
        <taxon>Ecdysozoa</taxon>
        <taxon>Arthropoda</taxon>
        <taxon>Chelicerata</taxon>
        <taxon>Arachnida</taxon>
        <taxon>Acari</taxon>
        <taxon>Acariformes</taxon>
        <taxon>Trombidiformes</taxon>
        <taxon>Prostigmata</taxon>
        <taxon>Anystina</taxon>
        <taxon>Parasitengona</taxon>
        <taxon>Trombiculoidea</taxon>
        <taxon>Trombiculidae</taxon>
        <taxon>Leptotrombidium</taxon>
    </lineage>
</organism>
<feature type="region of interest" description="Disordered" evidence="4">
    <location>
        <begin position="476"/>
        <end position="508"/>
    </location>
</feature>
<feature type="compositionally biased region" description="Polar residues" evidence="4">
    <location>
        <begin position="482"/>
        <end position="508"/>
    </location>
</feature>
<protein>
    <submittedName>
        <fullName evidence="6">Protein alan shepard-like isoform X12</fullName>
    </submittedName>
</protein>
<dbReference type="InterPro" id="IPR012677">
    <property type="entry name" value="Nucleotide-bd_a/b_plait_sf"/>
</dbReference>
<feature type="compositionally biased region" description="Low complexity" evidence="4">
    <location>
        <begin position="1"/>
        <end position="38"/>
    </location>
</feature>
<gene>
    <name evidence="6" type="ORF">B4U80_05136</name>
</gene>
<dbReference type="STRING" id="299467.A0A443SR04"/>
<dbReference type="PROSITE" id="PS50102">
    <property type="entry name" value="RRM"/>
    <property type="match status" value="2"/>
</dbReference>
<dbReference type="FunFam" id="3.30.70.330:FF:000169">
    <property type="entry name" value="protein alan shepard isoform X4"/>
    <property type="match status" value="1"/>
</dbReference>
<dbReference type="FunFam" id="3.30.70.330:FF:000012">
    <property type="entry name" value="RNA-binding motif, single-stranded-interacting protein 3 isoform 1"/>
    <property type="match status" value="1"/>
</dbReference>
<evidence type="ECO:0000256" key="1">
    <source>
        <dbReference type="ARBA" id="ARBA00022737"/>
    </source>
</evidence>
<evidence type="ECO:0000313" key="7">
    <source>
        <dbReference type="Proteomes" id="UP000288716"/>
    </source>
</evidence>
<feature type="compositionally biased region" description="Polar residues" evidence="4">
    <location>
        <begin position="39"/>
        <end position="55"/>
    </location>
</feature>
<sequence>MPAASSSPPVSSSNTSGSSSQGSSTSGIGSSSSSTSTGVAGNNGPSVGSSNQTATGNGGSCVEQLSRTNLYIRGLQPNTTDKDLYGLCAPFGAIISTKAILDKNTNKCKGYGFVDFESPMAAENAVKSLQNSGVQAQMAKCTDTSRVKNSVTKASNSVANSAAVLNYSNATAPTYSSSSVYTSNRSSVRRNTIRMITIYILIQIQSLPLQQQEQDPTNLYIANLPSYMTETELEAMLSPYGTVISTRILRDSNHQPRGVGFARMESKEKCDMIIQAFNGKLLAGCKEPLLVKFADGGNKKKSQYKNQDPRWRDGSSDQLAAFAYADQQNVTQNGVTAAQLMPASLINAAASFHPHQRSYSATPVTATYPAAAAAALQAAANANPWMHHTTQYHLIPSQHMQTQAQMIPSHTQMDPNTAALHFSTLMPQLSAQMSQLQLSGHSYMTGNPAAYGGAAAGAIYAQTGTPIIQQVALSEGGDAANHPSSGNSSVGPQDDLGQTQHTYQVYTK</sequence>
<accession>A0A443SR04</accession>
<feature type="domain" description="RRM" evidence="5">
    <location>
        <begin position="68"/>
        <end position="141"/>
    </location>
</feature>